<reference evidence="1 2" key="1">
    <citation type="submission" date="2024-03" db="EMBL/GenBank/DDBJ databases">
        <title>Adaptation during the transition from Ophiocordyceps entomopathogen to insect associate is accompanied by gene loss and intensified selection.</title>
        <authorList>
            <person name="Ward C.M."/>
            <person name="Onetto C.A."/>
            <person name="Borneman A.R."/>
        </authorList>
    </citation>
    <scope>NUCLEOTIDE SEQUENCE [LARGE SCALE GENOMIC DNA]</scope>
    <source>
        <strain evidence="1">AWRI1</strain>
        <tissue evidence="1">Single Adult Female</tissue>
    </source>
</reference>
<evidence type="ECO:0000313" key="2">
    <source>
        <dbReference type="Proteomes" id="UP001367676"/>
    </source>
</evidence>
<comment type="caution">
    <text evidence="1">The sequence shown here is derived from an EMBL/GenBank/DDBJ whole genome shotgun (WGS) entry which is preliminary data.</text>
</comment>
<accession>A0AAN9Y5A0</accession>
<sequence>MRDERIIYDFSAFTSCATITMCCIPKPSTCQKTKTNCRGCGSSQEERAEVEKNYASFFPHFPSHSSVCDFAFYRRSRQKVYNEAKEFAFSVLLDNDNYFNNGPQFEILHNANASNRSFDFVIYILQYYDNYRCCITANSCSSQLQGAIFVKACAECAADS</sequence>
<protein>
    <submittedName>
        <fullName evidence="1">Uncharacterized protein</fullName>
    </submittedName>
</protein>
<gene>
    <name evidence="1" type="ORF">V9T40_010114</name>
</gene>
<proteinExistence type="predicted"/>
<keyword evidence="2" id="KW-1185">Reference proteome</keyword>
<dbReference type="AlphaFoldDB" id="A0AAN9Y5A0"/>
<name>A0AAN9Y5A0_9HEMI</name>
<organism evidence="1 2">
    <name type="scientific">Parthenolecanium corni</name>
    <dbReference type="NCBI Taxonomy" id="536013"/>
    <lineage>
        <taxon>Eukaryota</taxon>
        <taxon>Metazoa</taxon>
        <taxon>Ecdysozoa</taxon>
        <taxon>Arthropoda</taxon>
        <taxon>Hexapoda</taxon>
        <taxon>Insecta</taxon>
        <taxon>Pterygota</taxon>
        <taxon>Neoptera</taxon>
        <taxon>Paraneoptera</taxon>
        <taxon>Hemiptera</taxon>
        <taxon>Sternorrhyncha</taxon>
        <taxon>Coccoidea</taxon>
        <taxon>Coccidae</taxon>
        <taxon>Parthenolecanium</taxon>
    </lineage>
</organism>
<evidence type="ECO:0000313" key="1">
    <source>
        <dbReference type="EMBL" id="KAK7597889.1"/>
    </source>
</evidence>
<dbReference type="Proteomes" id="UP001367676">
    <property type="component" value="Unassembled WGS sequence"/>
</dbReference>
<dbReference type="EMBL" id="JBBCAQ010000017">
    <property type="protein sequence ID" value="KAK7597889.1"/>
    <property type="molecule type" value="Genomic_DNA"/>
</dbReference>